<organism evidence="6 7">
    <name type="scientific">Leucobacter viscericola</name>
    <dbReference type="NCBI Taxonomy" id="2714935"/>
    <lineage>
        <taxon>Bacteria</taxon>
        <taxon>Bacillati</taxon>
        <taxon>Actinomycetota</taxon>
        <taxon>Actinomycetes</taxon>
        <taxon>Micrococcales</taxon>
        <taxon>Microbacteriaceae</taxon>
        <taxon>Leucobacter</taxon>
    </lineage>
</organism>
<feature type="transmembrane region" description="Helical" evidence="5">
    <location>
        <begin position="60"/>
        <end position="87"/>
    </location>
</feature>
<dbReference type="AlphaFoldDB" id="A0A6G7XGQ3"/>
<reference evidence="6 7" key="1">
    <citation type="submission" date="2020-03" db="EMBL/GenBank/DDBJ databases">
        <title>Leucobacter sp. nov., isolated from beetles.</title>
        <authorList>
            <person name="Hyun D.-W."/>
            <person name="Bae J.-W."/>
        </authorList>
    </citation>
    <scope>NUCLEOTIDE SEQUENCE [LARGE SCALE GENOMIC DNA]</scope>
    <source>
        <strain evidence="6 7">HDW9C</strain>
    </source>
</reference>
<keyword evidence="2 5" id="KW-0812">Transmembrane</keyword>
<dbReference type="KEGG" id="lvi:G7068_11755"/>
<keyword evidence="7" id="KW-1185">Reference proteome</keyword>
<name>A0A6G7XGQ3_9MICO</name>
<proteinExistence type="predicted"/>
<dbReference type="RefSeq" id="WP_166292126.1">
    <property type="nucleotide sequence ID" value="NZ_CP049863.1"/>
</dbReference>
<evidence type="ECO:0000256" key="2">
    <source>
        <dbReference type="ARBA" id="ARBA00022692"/>
    </source>
</evidence>
<dbReference type="EMBL" id="CP049863">
    <property type="protein sequence ID" value="QIK63784.1"/>
    <property type="molecule type" value="Genomic_DNA"/>
</dbReference>
<evidence type="ECO:0000256" key="3">
    <source>
        <dbReference type="ARBA" id="ARBA00022989"/>
    </source>
</evidence>
<sequence>MSQQVVVQGDGRLYWAAGFATCVPFIGGLAILILPIILAEKSRNDPNPLVRENAKTAANWHLTAALVIGGIAITSYLLAAASFIFLVEDLFSVGVVGLILVYPLVGIHFVVTIIGTVRSGDRIFRPRFSIRFFR</sequence>
<feature type="transmembrane region" description="Helical" evidence="5">
    <location>
        <begin position="12"/>
        <end position="39"/>
    </location>
</feature>
<accession>A0A6G7XGQ3</accession>
<feature type="transmembrane region" description="Helical" evidence="5">
    <location>
        <begin position="93"/>
        <end position="117"/>
    </location>
</feature>
<evidence type="ECO:0000256" key="5">
    <source>
        <dbReference type="SAM" id="Phobius"/>
    </source>
</evidence>
<evidence type="ECO:0000313" key="7">
    <source>
        <dbReference type="Proteomes" id="UP000502677"/>
    </source>
</evidence>
<dbReference type="Pfam" id="PF09685">
    <property type="entry name" value="MamF_MmsF"/>
    <property type="match status" value="1"/>
</dbReference>
<comment type="subcellular location">
    <subcellularLocation>
        <location evidence="1">Membrane</location>
        <topology evidence="1">Multi-pass membrane protein</topology>
    </subcellularLocation>
</comment>
<keyword evidence="4 5" id="KW-0472">Membrane</keyword>
<evidence type="ECO:0000256" key="4">
    <source>
        <dbReference type="ARBA" id="ARBA00023136"/>
    </source>
</evidence>
<evidence type="ECO:0000256" key="1">
    <source>
        <dbReference type="ARBA" id="ARBA00004141"/>
    </source>
</evidence>
<keyword evidence="3 5" id="KW-1133">Transmembrane helix</keyword>
<dbReference type="InterPro" id="IPR019109">
    <property type="entry name" value="MamF_MmsF"/>
</dbReference>
<gene>
    <name evidence="6" type="ORF">G7068_11755</name>
</gene>
<dbReference type="Proteomes" id="UP000502677">
    <property type="component" value="Chromosome"/>
</dbReference>
<evidence type="ECO:0000313" key="6">
    <source>
        <dbReference type="EMBL" id="QIK63784.1"/>
    </source>
</evidence>
<protein>
    <submittedName>
        <fullName evidence="6">DUF4870 domain-containing protein</fullName>
    </submittedName>
</protein>